<keyword evidence="5 10" id="KW-0819">tRNA processing</keyword>
<dbReference type="SUPFAM" id="SSF52540">
    <property type="entry name" value="P-loop containing nucleoside triphosphate hydrolases"/>
    <property type="match status" value="2"/>
</dbReference>
<dbReference type="InterPro" id="IPR018022">
    <property type="entry name" value="IPT"/>
</dbReference>
<evidence type="ECO:0000256" key="8">
    <source>
        <dbReference type="ARBA" id="ARBA00022842"/>
    </source>
</evidence>
<keyword evidence="6 10" id="KW-0547">Nucleotide-binding</keyword>
<feature type="binding site" evidence="10">
    <location>
        <begin position="13"/>
        <end position="18"/>
    </location>
    <ligand>
        <name>substrate</name>
    </ligand>
</feature>
<reference evidence="14" key="2">
    <citation type="submission" date="2021-04" db="EMBL/GenBank/DDBJ databases">
        <authorList>
            <person name="Gilroy R."/>
        </authorList>
    </citation>
    <scope>NUCLEOTIDE SEQUENCE</scope>
    <source>
        <strain evidence="14">MalCec1-1739</strain>
    </source>
</reference>
<keyword evidence="4 10" id="KW-0808">Transferase</keyword>
<evidence type="ECO:0000256" key="3">
    <source>
        <dbReference type="ARBA" id="ARBA00005842"/>
    </source>
</evidence>
<keyword evidence="7 10" id="KW-0067">ATP-binding</keyword>
<dbReference type="Pfam" id="PF01715">
    <property type="entry name" value="IPPT"/>
    <property type="match status" value="1"/>
</dbReference>
<reference evidence="14" key="1">
    <citation type="journal article" date="2021" name="PeerJ">
        <title>Extensive microbial diversity within the chicken gut microbiome revealed by metagenomics and culture.</title>
        <authorList>
            <person name="Gilroy R."/>
            <person name="Ravi A."/>
            <person name="Getino M."/>
            <person name="Pursley I."/>
            <person name="Horton D.L."/>
            <person name="Alikhan N.F."/>
            <person name="Baker D."/>
            <person name="Gharbi K."/>
            <person name="Hall N."/>
            <person name="Watson M."/>
            <person name="Adriaenssens E.M."/>
            <person name="Foster-Nyarko E."/>
            <person name="Jarju S."/>
            <person name="Secka A."/>
            <person name="Antonio M."/>
            <person name="Oren A."/>
            <person name="Chaudhuri R.R."/>
            <person name="La Ragione R."/>
            <person name="Hildebrand F."/>
            <person name="Pallen M.J."/>
        </authorList>
    </citation>
    <scope>NUCLEOTIDE SEQUENCE</scope>
    <source>
        <strain evidence="14">MalCec1-1739</strain>
    </source>
</reference>
<evidence type="ECO:0000313" key="14">
    <source>
        <dbReference type="EMBL" id="HJD52713.1"/>
    </source>
</evidence>
<dbReference type="HAMAP" id="MF_00185">
    <property type="entry name" value="IPP_trans"/>
    <property type="match status" value="1"/>
</dbReference>
<evidence type="ECO:0000313" key="15">
    <source>
        <dbReference type="Proteomes" id="UP000787625"/>
    </source>
</evidence>
<gene>
    <name evidence="10 14" type="primary">miaA</name>
    <name evidence="14" type="ORF">IAA93_03165</name>
</gene>
<dbReference type="Gene3D" id="3.40.50.300">
    <property type="entry name" value="P-loop containing nucleotide triphosphate hydrolases"/>
    <property type="match status" value="2"/>
</dbReference>
<comment type="caution">
    <text evidence="10">Lacks conserved residue(s) required for the propagation of feature annotation.</text>
</comment>
<accession>A0A9D2UI10</accession>
<dbReference type="NCBIfam" id="TIGR00174">
    <property type="entry name" value="miaA"/>
    <property type="match status" value="1"/>
</dbReference>
<feature type="binding site" evidence="10">
    <location>
        <begin position="11"/>
        <end position="18"/>
    </location>
    <ligand>
        <name>ATP</name>
        <dbReference type="ChEBI" id="CHEBI:30616"/>
    </ligand>
</feature>
<proteinExistence type="inferred from homology"/>
<evidence type="ECO:0000256" key="13">
    <source>
        <dbReference type="RuleBase" id="RU003785"/>
    </source>
</evidence>
<evidence type="ECO:0000256" key="11">
    <source>
        <dbReference type="RuleBase" id="RU003783"/>
    </source>
</evidence>
<comment type="caution">
    <text evidence="14">The sequence shown here is derived from an EMBL/GenBank/DDBJ whole genome shotgun (WGS) entry which is preliminary data.</text>
</comment>
<dbReference type="AlphaFoldDB" id="A0A9D2UI10"/>
<comment type="cofactor">
    <cofactor evidence="1 10">
        <name>Mg(2+)</name>
        <dbReference type="ChEBI" id="CHEBI:18420"/>
    </cofactor>
</comment>
<protein>
    <recommendedName>
        <fullName evidence="10">tRNA dimethylallyltransferase</fullName>
        <ecNumber evidence="10">2.5.1.75</ecNumber>
    </recommendedName>
    <alternativeName>
        <fullName evidence="10">Dimethylallyl diphosphate:tRNA dimethylallyltransferase</fullName>
        <shortName evidence="10">DMAPP:tRNA dimethylallyltransferase</shortName>
        <shortName evidence="10">DMATase</shortName>
    </alternativeName>
    <alternativeName>
        <fullName evidence="10">Isopentenyl-diphosphate:tRNA isopentenyltransferase</fullName>
        <shortName evidence="10">IPP transferase</shortName>
        <shortName evidence="10">IPPT</shortName>
        <shortName evidence="10">IPTase</shortName>
    </alternativeName>
</protein>
<feature type="site" description="Interaction with substrate tRNA" evidence="10">
    <location>
        <position position="128"/>
    </location>
</feature>
<evidence type="ECO:0000256" key="2">
    <source>
        <dbReference type="ARBA" id="ARBA00003213"/>
    </source>
</evidence>
<dbReference type="PANTHER" id="PTHR11088">
    <property type="entry name" value="TRNA DIMETHYLALLYLTRANSFERASE"/>
    <property type="match status" value="1"/>
</dbReference>
<dbReference type="PANTHER" id="PTHR11088:SF60">
    <property type="entry name" value="TRNA DIMETHYLALLYLTRANSFERASE"/>
    <property type="match status" value="1"/>
</dbReference>
<dbReference type="InterPro" id="IPR039657">
    <property type="entry name" value="Dimethylallyltransferase"/>
</dbReference>
<comment type="similarity">
    <text evidence="3 10 13">Belongs to the IPP transferase family.</text>
</comment>
<evidence type="ECO:0000256" key="6">
    <source>
        <dbReference type="ARBA" id="ARBA00022741"/>
    </source>
</evidence>
<evidence type="ECO:0000256" key="12">
    <source>
        <dbReference type="RuleBase" id="RU003784"/>
    </source>
</evidence>
<evidence type="ECO:0000256" key="10">
    <source>
        <dbReference type="HAMAP-Rule" id="MF_00185"/>
    </source>
</evidence>
<organism evidence="14 15">
    <name type="scientific">Candidatus Avibacteroides avistercoris</name>
    <dbReference type="NCBI Taxonomy" id="2840690"/>
    <lineage>
        <taxon>Bacteria</taxon>
        <taxon>Pseudomonadati</taxon>
        <taxon>Bacteroidota</taxon>
        <taxon>Bacteroidia</taxon>
        <taxon>Bacteroidales</taxon>
        <taxon>Bacteroidaceae</taxon>
        <taxon>Bacteroidaceae incertae sedis</taxon>
        <taxon>Candidatus Avibacteroides</taxon>
    </lineage>
</organism>
<dbReference type="GO" id="GO:0005524">
    <property type="term" value="F:ATP binding"/>
    <property type="evidence" value="ECO:0007669"/>
    <property type="project" value="UniProtKB-UniRule"/>
</dbReference>
<dbReference type="GO" id="GO:0006400">
    <property type="term" value="P:tRNA modification"/>
    <property type="evidence" value="ECO:0007669"/>
    <property type="project" value="TreeGrafter"/>
</dbReference>
<feature type="site" description="Interaction with substrate tRNA" evidence="10">
    <location>
        <position position="105"/>
    </location>
</feature>
<comment type="subunit">
    <text evidence="10">Monomer.</text>
</comment>
<sequence length="313" mass="35580">MTDLPLITIIGPTASGKTALAVALAVRLDAEIISGDSRQVYRGMDIGTGKDLGEYDVGGRQVPHHLIDIRDAGYKYNIYEYQEDFRHAIDDIRARGKQPILCGGSGLYVESVLRGYAMMPVPENTELRRRLEGKTLDELAQILATYKTLHNTTDTDTAKRAIRAIEIEEYYLSHGIEARSMPAHRSAVFGIMIDRDERRRRISRRLDERLAAGMTDEVRRLLDSGIKAEDLKYYGLEYKYVTSYVTGEISFDEMHDGLETAIHQFAKRQMTWFRGMERRGTPICWIDHSLSTDAKIEVIMDNINKTRNNASRG</sequence>
<dbReference type="EC" id="2.5.1.75" evidence="10"/>
<evidence type="ECO:0000256" key="4">
    <source>
        <dbReference type="ARBA" id="ARBA00022679"/>
    </source>
</evidence>
<feature type="region of interest" description="Interaction with substrate tRNA" evidence="10">
    <location>
        <begin position="36"/>
        <end position="39"/>
    </location>
</feature>
<comment type="catalytic activity">
    <reaction evidence="9 10 11">
        <text>adenosine(37) in tRNA + dimethylallyl diphosphate = N(6)-dimethylallyladenosine(37) in tRNA + diphosphate</text>
        <dbReference type="Rhea" id="RHEA:26482"/>
        <dbReference type="Rhea" id="RHEA-COMP:10162"/>
        <dbReference type="Rhea" id="RHEA-COMP:10375"/>
        <dbReference type="ChEBI" id="CHEBI:33019"/>
        <dbReference type="ChEBI" id="CHEBI:57623"/>
        <dbReference type="ChEBI" id="CHEBI:74411"/>
        <dbReference type="ChEBI" id="CHEBI:74415"/>
        <dbReference type="EC" id="2.5.1.75"/>
    </reaction>
</comment>
<evidence type="ECO:0000256" key="9">
    <source>
        <dbReference type="ARBA" id="ARBA00049563"/>
    </source>
</evidence>
<keyword evidence="8 10" id="KW-0460">Magnesium</keyword>
<name>A0A9D2UI10_9BACT</name>
<dbReference type="Proteomes" id="UP000787625">
    <property type="component" value="Unassembled WGS sequence"/>
</dbReference>
<evidence type="ECO:0000256" key="1">
    <source>
        <dbReference type="ARBA" id="ARBA00001946"/>
    </source>
</evidence>
<evidence type="ECO:0000256" key="5">
    <source>
        <dbReference type="ARBA" id="ARBA00022694"/>
    </source>
</evidence>
<dbReference type="InterPro" id="IPR027417">
    <property type="entry name" value="P-loop_NTPase"/>
</dbReference>
<comment type="function">
    <text evidence="2 10 12">Catalyzes the transfer of a dimethylallyl group onto the adenine at position 37 in tRNAs that read codons beginning with uridine, leading to the formation of N6-(dimethylallyl)adenosine (i(6)A).</text>
</comment>
<evidence type="ECO:0000256" key="7">
    <source>
        <dbReference type="ARBA" id="ARBA00022840"/>
    </source>
</evidence>
<dbReference type="EMBL" id="DWUP01000065">
    <property type="protein sequence ID" value="HJD52713.1"/>
    <property type="molecule type" value="Genomic_DNA"/>
</dbReference>
<dbReference type="GO" id="GO:0052381">
    <property type="term" value="F:tRNA dimethylallyltransferase activity"/>
    <property type="evidence" value="ECO:0007669"/>
    <property type="project" value="UniProtKB-UniRule"/>
</dbReference>